<reference evidence="2" key="1">
    <citation type="journal article" date="2019" name="Int. J. Syst. Evol. Microbiol.">
        <title>The Global Catalogue of Microorganisms (GCM) 10K type strain sequencing project: providing services to taxonomists for standard genome sequencing and annotation.</title>
        <authorList>
            <consortium name="The Broad Institute Genomics Platform"/>
            <consortium name="The Broad Institute Genome Sequencing Center for Infectious Disease"/>
            <person name="Wu L."/>
            <person name="Ma J."/>
        </authorList>
    </citation>
    <scope>NUCLEOTIDE SEQUENCE [LARGE SCALE GENOMIC DNA]</scope>
    <source>
        <strain evidence="2">JCM 3115</strain>
    </source>
</reference>
<proteinExistence type="predicted"/>
<sequence>MTLNPRASWSSYLRSVSRRLILGGAAIAAGATLLLPAPASARTAGAVPADAPVRAGAVTTASTTMSTTPVTPAAPVTAPVAAAGAATATAPAPSTVARRLFRAWLRADRRAAARVATPSAVRAIFSYRYRAPDEFAGCRGTACRFVHTSVRVRGGLNGVLMVVSGSKVTGVYTSRLLTTPSAAARHLFSAWRRGDRNAGLEVATTAAVGRLFRTAYDPRGVRHIFQGCTPEPRGHACAYYYEGGAMVMHARGSATTGYEIHSIGYLAD</sequence>
<dbReference type="EMBL" id="BMQJ01000015">
    <property type="protein sequence ID" value="GGQ17699.1"/>
    <property type="molecule type" value="Genomic_DNA"/>
</dbReference>
<dbReference type="PROSITE" id="PS51318">
    <property type="entry name" value="TAT"/>
    <property type="match status" value="1"/>
</dbReference>
<dbReference type="InterPro" id="IPR006311">
    <property type="entry name" value="TAT_signal"/>
</dbReference>
<organism evidence="1 2">
    <name type="scientific">Streptosporangium pseudovulgare</name>
    <dbReference type="NCBI Taxonomy" id="35765"/>
    <lineage>
        <taxon>Bacteria</taxon>
        <taxon>Bacillati</taxon>
        <taxon>Actinomycetota</taxon>
        <taxon>Actinomycetes</taxon>
        <taxon>Streptosporangiales</taxon>
        <taxon>Streptosporangiaceae</taxon>
        <taxon>Streptosporangium</taxon>
    </lineage>
</organism>
<keyword evidence="2" id="KW-1185">Reference proteome</keyword>
<comment type="caution">
    <text evidence="1">The sequence shown here is derived from an EMBL/GenBank/DDBJ whole genome shotgun (WGS) entry which is preliminary data.</text>
</comment>
<dbReference type="Proteomes" id="UP000611554">
    <property type="component" value="Unassembled WGS sequence"/>
</dbReference>
<evidence type="ECO:0000313" key="1">
    <source>
        <dbReference type="EMBL" id="GGQ17699.1"/>
    </source>
</evidence>
<name>A0ABQ2R7E5_9ACTN</name>
<protein>
    <submittedName>
        <fullName evidence="1">Uncharacterized protein</fullName>
    </submittedName>
</protein>
<gene>
    <name evidence="1" type="ORF">GCM10010140_55020</name>
</gene>
<accession>A0ABQ2R7E5</accession>
<evidence type="ECO:0000313" key="2">
    <source>
        <dbReference type="Proteomes" id="UP000611554"/>
    </source>
</evidence>